<dbReference type="Gene3D" id="3.20.20.70">
    <property type="entry name" value="Aldolase class I"/>
    <property type="match status" value="1"/>
</dbReference>
<dbReference type="Pfam" id="PF17820">
    <property type="entry name" value="PDZ_6"/>
    <property type="match status" value="1"/>
</dbReference>
<dbReference type="EMBL" id="QZKU01000047">
    <property type="protein sequence ID" value="RJP23295.1"/>
    <property type="molecule type" value="Genomic_DNA"/>
</dbReference>
<proteinExistence type="predicted"/>
<dbReference type="InterPro" id="IPR036034">
    <property type="entry name" value="PDZ_sf"/>
</dbReference>
<reference evidence="8 9" key="1">
    <citation type="journal article" date="2017" name="ISME J.">
        <title>Energy and carbon metabolisms in a deep terrestrial subsurface fluid microbial community.</title>
        <authorList>
            <person name="Momper L."/>
            <person name="Jungbluth S.P."/>
            <person name="Lee M.D."/>
            <person name="Amend J.P."/>
        </authorList>
    </citation>
    <scope>NUCLEOTIDE SEQUENCE [LARGE SCALE GENOMIC DNA]</scope>
    <source>
        <strain evidence="8">SURF_5</strain>
    </source>
</reference>
<accession>A0A3A4NXJ2</accession>
<evidence type="ECO:0000313" key="9">
    <source>
        <dbReference type="Proteomes" id="UP000265882"/>
    </source>
</evidence>
<dbReference type="SUPFAM" id="SSF50156">
    <property type="entry name" value="PDZ domain-like"/>
    <property type="match status" value="1"/>
</dbReference>
<dbReference type="CDD" id="cd23081">
    <property type="entry name" value="cpPDZ_EcRseP-like"/>
    <property type="match status" value="1"/>
</dbReference>
<dbReference type="SFLD" id="SFLDS00029">
    <property type="entry name" value="Radical_SAM"/>
    <property type="match status" value="1"/>
</dbReference>
<organism evidence="8 9">
    <name type="scientific">Abyssobacteria bacterium (strain SURF_5)</name>
    <dbReference type="NCBI Taxonomy" id="2093360"/>
    <lineage>
        <taxon>Bacteria</taxon>
        <taxon>Pseudomonadati</taxon>
        <taxon>Candidatus Hydrogenedentota</taxon>
        <taxon>Candidatus Abyssobacteria</taxon>
    </lineage>
</organism>
<dbReference type="CDD" id="cd01335">
    <property type="entry name" value="Radical_SAM"/>
    <property type="match status" value="1"/>
</dbReference>
<dbReference type="InterPro" id="IPR058240">
    <property type="entry name" value="rSAM_sf"/>
</dbReference>
<dbReference type="PROSITE" id="PS50106">
    <property type="entry name" value="PDZ"/>
    <property type="match status" value="1"/>
</dbReference>
<keyword evidence="2" id="KW-0949">S-adenosyl-L-methionine</keyword>
<evidence type="ECO:0000256" key="5">
    <source>
        <dbReference type="ARBA" id="ARBA00023014"/>
    </source>
</evidence>
<dbReference type="GO" id="GO:0051536">
    <property type="term" value="F:iron-sulfur cluster binding"/>
    <property type="evidence" value="ECO:0007669"/>
    <property type="project" value="UniProtKB-KW"/>
</dbReference>
<dbReference type="Gene3D" id="2.30.42.10">
    <property type="match status" value="1"/>
</dbReference>
<dbReference type="InterPro" id="IPR007197">
    <property type="entry name" value="rSAM"/>
</dbReference>
<comment type="cofactor">
    <cofactor evidence="1">
        <name>[4Fe-4S] cluster</name>
        <dbReference type="ChEBI" id="CHEBI:49883"/>
    </cofactor>
</comment>
<dbReference type="Proteomes" id="UP000265882">
    <property type="component" value="Unassembled WGS sequence"/>
</dbReference>
<name>A0A3A4NXJ2_ABYX5</name>
<evidence type="ECO:0000256" key="4">
    <source>
        <dbReference type="ARBA" id="ARBA00023004"/>
    </source>
</evidence>
<dbReference type="InterPro" id="IPR013785">
    <property type="entry name" value="Aldolase_TIM"/>
</dbReference>
<sequence length="615" mass="68367">MDASDWSDMSDTLDIKPFFMTKDDDILRFSLNPSGNHLCSPSDLLGRHLSELLDLLIPTGGGRELSVDGYKLLSERQIVQRVDRVHADRNGCASDPLELYEPRIGYIKRMLESLMEVVQLESGGKPVDVDGFRLKHPPQWLTPGGGANDILAHAASRCNLHCRFCYNSDAPPALSLKPADPEVEYRHVEARIKHYAPNGKLNIFPNMGSPKEMLAHPRIEGILRQLRAKTTEVFRIPTNGAALTPAMVGILAEVKPVLLDVSLNSSSTERRSWLMNDPSPQVAIGSLARLKAGKIPFSVVIVPWPFPSRKEMLEDLRETVAFAASFDPTLIQISLPGCARSLHEKAAFPLDEVWTELRAEAGELRNMVDCPLVIRPGLFEEFDDPAAPNDPLVHGVMKNSPACRAGIRRGDRIVRVNGLPVSTRPQVRSLLTTVHQSDLKETAVLIERNGNLLDVTVGLQDYEYPYTPRTATHLGIVFASSGIPHEWVAKVKDVIVSHGAREVLLLTSKLVRPALERLLAHNGSFSGVKLHIRIPKNDFFGGNIFMGDLMVVEDFIRAAETFVKEERIRPGLVVIPTSPFHLSRWGRDLTGRVYLDIERALKIPVRLVECDPIFD</sequence>
<dbReference type="InterPro" id="IPR041489">
    <property type="entry name" value="PDZ_6"/>
</dbReference>
<dbReference type="GO" id="GO:0003824">
    <property type="term" value="F:catalytic activity"/>
    <property type="evidence" value="ECO:0007669"/>
    <property type="project" value="InterPro"/>
</dbReference>
<evidence type="ECO:0000259" key="6">
    <source>
        <dbReference type="PROSITE" id="PS50106"/>
    </source>
</evidence>
<keyword evidence="3" id="KW-0479">Metal-binding</keyword>
<gene>
    <name evidence="8" type="ORF">C4520_06510</name>
</gene>
<evidence type="ECO:0000256" key="1">
    <source>
        <dbReference type="ARBA" id="ARBA00001966"/>
    </source>
</evidence>
<evidence type="ECO:0000256" key="2">
    <source>
        <dbReference type="ARBA" id="ARBA00022691"/>
    </source>
</evidence>
<feature type="domain" description="Radical SAM core" evidence="7">
    <location>
        <begin position="142"/>
        <end position="378"/>
    </location>
</feature>
<keyword evidence="5" id="KW-0411">Iron-sulfur</keyword>
<dbReference type="InterPro" id="IPR001478">
    <property type="entry name" value="PDZ"/>
</dbReference>
<dbReference type="SUPFAM" id="SSF102114">
    <property type="entry name" value="Radical SAM enzymes"/>
    <property type="match status" value="1"/>
</dbReference>
<evidence type="ECO:0000313" key="8">
    <source>
        <dbReference type="EMBL" id="RJP23295.1"/>
    </source>
</evidence>
<feature type="domain" description="PDZ" evidence="6">
    <location>
        <begin position="392"/>
        <end position="461"/>
    </location>
</feature>
<evidence type="ECO:0000256" key="3">
    <source>
        <dbReference type="ARBA" id="ARBA00022723"/>
    </source>
</evidence>
<keyword evidence="4" id="KW-0408">Iron</keyword>
<protein>
    <submittedName>
        <fullName evidence="8">Radical SAM protein</fullName>
    </submittedName>
</protein>
<dbReference type="SMART" id="SM00228">
    <property type="entry name" value="PDZ"/>
    <property type="match status" value="1"/>
</dbReference>
<dbReference type="Pfam" id="PF04055">
    <property type="entry name" value="Radical_SAM"/>
    <property type="match status" value="1"/>
</dbReference>
<evidence type="ECO:0000259" key="7">
    <source>
        <dbReference type="PROSITE" id="PS51918"/>
    </source>
</evidence>
<dbReference type="AlphaFoldDB" id="A0A3A4NXJ2"/>
<dbReference type="GO" id="GO:0046872">
    <property type="term" value="F:metal ion binding"/>
    <property type="evidence" value="ECO:0007669"/>
    <property type="project" value="UniProtKB-KW"/>
</dbReference>
<dbReference type="PROSITE" id="PS51918">
    <property type="entry name" value="RADICAL_SAM"/>
    <property type="match status" value="1"/>
</dbReference>
<comment type="caution">
    <text evidence="8">The sequence shown here is derived from an EMBL/GenBank/DDBJ whole genome shotgun (WGS) entry which is preliminary data.</text>
</comment>